<evidence type="ECO:0000256" key="3">
    <source>
        <dbReference type="ARBA" id="ARBA00022553"/>
    </source>
</evidence>
<dbReference type="SUPFAM" id="SSF47226">
    <property type="entry name" value="Histidine-containing phosphotransfer domain, HPT domain"/>
    <property type="match status" value="1"/>
</dbReference>
<protein>
    <recommendedName>
        <fullName evidence="2">histidine kinase</fullName>
        <ecNumber evidence="2">2.7.13.3</ecNumber>
    </recommendedName>
</protein>
<dbReference type="InterPro" id="IPR001789">
    <property type="entry name" value="Sig_transdc_resp-reg_receiver"/>
</dbReference>
<evidence type="ECO:0000256" key="2">
    <source>
        <dbReference type="ARBA" id="ARBA00012438"/>
    </source>
</evidence>
<evidence type="ECO:0000259" key="7">
    <source>
        <dbReference type="PROSITE" id="PS50109"/>
    </source>
</evidence>
<dbReference type="CDD" id="cd00082">
    <property type="entry name" value="HisKA"/>
    <property type="match status" value="1"/>
</dbReference>
<dbReference type="RefSeq" id="WP_160591174.1">
    <property type="nucleotide sequence ID" value="NZ_BAAAFP010000003.1"/>
</dbReference>
<dbReference type="SUPFAM" id="SSF55785">
    <property type="entry name" value="PYP-like sensor domain (PAS domain)"/>
    <property type="match status" value="1"/>
</dbReference>
<dbReference type="InterPro" id="IPR003594">
    <property type="entry name" value="HATPase_dom"/>
</dbReference>
<dbReference type="InterPro" id="IPR036641">
    <property type="entry name" value="HPT_dom_sf"/>
</dbReference>
<keyword evidence="4" id="KW-0902">Two-component regulatory system</keyword>
<feature type="domain" description="Response regulatory" evidence="8">
    <location>
        <begin position="474"/>
        <end position="591"/>
    </location>
</feature>
<proteinExistence type="predicted"/>
<keyword evidence="6" id="KW-0175">Coiled coil</keyword>
<dbReference type="Gene3D" id="3.40.50.2300">
    <property type="match status" value="1"/>
</dbReference>
<accession>A0A844ZNY4</accession>
<dbReference type="PRINTS" id="PR00344">
    <property type="entry name" value="BCTRLSENSOR"/>
</dbReference>
<feature type="modified residue" description="4-aspartylphosphate" evidence="5">
    <location>
        <position position="523"/>
    </location>
</feature>
<dbReference type="InterPro" id="IPR036097">
    <property type="entry name" value="HisK_dim/P_sf"/>
</dbReference>
<dbReference type="SUPFAM" id="SSF55874">
    <property type="entry name" value="ATPase domain of HSP90 chaperone/DNA topoisomerase II/histidine kinase"/>
    <property type="match status" value="1"/>
</dbReference>
<evidence type="ECO:0000256" key="5">
    <source>
        <dbReference type="PROSITE-ProRule" id="PRU00169"/>
    </source>
</evidence>
<evidence type="ECO:0000259" key="9">
    <source>
        <dbReference type="PROSITE" id="PS50113"/>
    </source>
</evidence>
<dbReference type="InterPro" id="IPR008207">
    <property type="entry name" value="Sig_transdc_His_kin_Hpt_dom"/>
</dbReference>
<dbReference type="OrthoDB" id="9801651at2"/>
<dbReference type="InterPro" id="IPR004358">
    <property type="entry name" value="Sig_transdc_His_kin-like_C"/>
</dbReference>
<comment type="caution">
    <text evidence="10">The sequence shown here is derived from an EMBL/GenBank/DDBJ whole genome shotgun (WGS) entry which is preliminary data.</text>
</comment>
<dbReference type="GO" id="GO:0000155">
    <property type="term" value="F:phosphorelay sensor kinase activity"/>
    <property type="evidence" value="ECO:0007669"/>
    <property type="project" value="InterPro"/>
</dbReference>
<dbReference type="SMART" id="SM00388">
    <property type="entry name" value="HisKA"/>
    <property type="match status" value="1"/>
</dbReference>
<dbReference type="PANTHER" id="PTHR45339:SF5">
    <property type="entry name" value="HISTIDINE KINASE"/>
    <property type="match status" value="1"/>
</dbReference>
<sequence length="706" mass="78697">MSIEEALGKLTPEEQVNLLKRRLQRSEKARLDAEALLERRARELDRINRELLEREEVLQSRLELGNRELLAAQRTARIATVFRPRGGKFIYSPELRQILGLPSGCDLNPELLQTRIHRLDRKRVATDEIKFYTEMPTDIDHIYEHRIIRPVDQEVRWIRWTLRRETDDRGRFQSVFGTVQDITLQRHTERHARALSLIAGRRVKTLSKLSDELALSHAEAEEANRSKSQFLAMMSHDIRTPMNGILGLLETLSHSDLDDAQRHKLNLARSSGLQLNILLNDIIEFVRAETGKIELQPEAVDLHMALGNIVEFWQVANPNPNVVLTSRIDPDIPKTVLVDPTRFRQLIDNLVSNALKYTPGGTVQVIAQNKGATLRIEVEDDGPGIREELQRRLFTDFTRLRTMTAGSGYSAGLGLAICKRLVRAMEGTIGVVSEVGKGSRFWFEIPLVRILSFDRTGHVPRQPVASPPVKLAAHVLIAEDIATNRQVLASMLELTGCTFEFAEDGREAIVAVQNGDFDIILMDVNMPLLDGKEATRLIRQLPGAKGQVPVVGVTAHVMQSDHDELLEAGMNALVSKPVDLASLTARMEEVLRQSAGTAADPATIPLIDEEATRQLFDALPEDRRNTVLALSLRDMASLGKKLSAAIRSGDHGKARREAHSLRGVGGNIGAMRLASLLAEGAQIDAGVLDQVVTDTIADIRHRFSVE</sequence>
<dbReference type="SUPFAM" id="SSF47384">
    <property type="entry name" value="Homodimeric domain of signal transducing histidine kinase"/>
    <property type="match status" value="1"/>
</dbReference>
<feature type="domain" description="Histidine kinase" evidence="7">
    <location>
        <begin position="233"/>
        <end position="449"/>
    </location>
</feature>
<dbReference type="Gene3D" id="3.30.565.10">
    <property type="entry name" value="Histidine kinase-like ATPase, C-terminal domain"/>
    <property type="match status" value="1"/>
</dbReference>
<dbReference type="SUPFAM" id="SSF52172">
    <property type="entry name" value="CheY-like"/>
    <property type="match status" value="1"/>
</dbReference>
<evidence type="ECO:0000313" key="11">
    <source>
        <dbReference type="Proteomes" id="UP000435243"/>
    </source>
</evidence>
<dbReference type="Pfam" id="PF00512">
    <property type="entry name" value="HisKA"/>
    <property type="match status" value="1"/>
</dbReference>
<dbReference type="PANTHER" id="PTHR45339">
    <property type="entry name" value="HYBRID SIGNAL TRANSDUCTION HISTIDINE KINASE J"/>
    <property type="match status" value="1"/>
</dbReference>
<comment type="catalytic activity">
    <reaction evidence="1">
        <text>ATP + protein L-histidine = ADP + protein N-phospho-L-histidine.</text>
        <dbReference type="EC" id="2.7.13.3"/>
    </reaction>
</comment>
<gene>
    <name evidence="10" type="ORF">GRI32_08375</name>
</gene>
<dbReference type="Gene3D" id="3.30.450.20">
    <property type="entry name" value="PAS domain"/>
    <property type="match status" value="1"/>
</dbReference>
<keyword evidence="11" id="KW-1185">Reference proteome</keyword>
<dbReference type="InterPro" id="IPR011006">
    <property type="entry name" value="CheY-like_superfamily"/>
</dbReference>
<dbReference type="PROSITE" id="PS50109">
    <property type="entry name" value="HIS_KIN"/>
    <property type="match status" value="1"/>
</dbReference>
<dbReference type="EC" id="2.7.13.3" evidence="2"/>
<feature type="coiled-coil region" evidence="6">
    <location>
        <begin position="16"/>
        <end position="54"/>
    </location>
</feature>
<dbReference type="Pfam" id="PF00072">
    <property type="entry name" value="Response_reg"/>
    <property type="match status" value="1"/>
</dbReference>
<feature type="domain" description="PAC" evidence="9">
    <location>
        <begin position="141"/>
        <end position="194"/>
    </location>
</feature>
<evidence type="ECO:0000256" key="4">
    <source>
        <dbReference type="ARBA" id="ARBA00023012"/>
    </source>
</evidence>
<evidence type="ECO:0000256" key="1">
    <source>
        <dbReference type="ARBA" id="ARBA00000085"/>
    </source>
</evidence>
<dbReference type="InterPro" id="IPR036890">
    <property type="entry name" value="HATPase_C_sf"/>
</dbReference>
<dbReference type="SMART" id="SM00387">
    <property type="entry name" value="HATPase_c"/>
    <property type="match status" value="1"/>
</dbReference>
<evidence type="ECO:0000259" key="8">
    <source>
        <dbReference type="PROSITE" id="PS50110"/>
    </source>
</evidence>
<name>A0A844ZNY4_9SPHN</name>
<dbReference type="PROSITE" id="PS50110">
    <property type="entry name" value="RESPONSE_REGULATORY"/>
    <property type="match status" value="1"/>
</dbReference>
<keyword evidence="3 5" id="KW-0597">Phosphoprotein</keyword>
<dbReference type="InterPro" id="IPR003661">
    <property type="entry name" value="HisK_dim/P_dom"/>
</dbReference>
<dbReference type="Proteomes" id="UP000435243">
    <property type="component" value="Unassembled WGS sequence"/>
</dbReference>
<dbReference type="GO" id="GO:0005524">
    <property type="term" value="F:ATP binding"/>
    <property type="evidence" value="ECO:0007669"/>
    <property type="project" value="UniProtKB-KW"/>
</dbReference>
<dbReference type="InterPro" id="IPR035965">
    <property type="entry name" value="PAS-like_dom_sf"/>
</dbReference>
<evidence type="ECO:0000256" key="6">
    <source>
        <dbReference type="SAM" id="Coils"/>
    </source>
</evidence>
<dbReference type="GO" id="GO:0005886">
    <property type="term" value="C:plasma membrane"/>
    <property type="evidence" value="ECO:0007669"/>
    <property type="project" value="UniProtKB-SubCell"/>
</dbReference>
<dbReference type="Gene3D" id="1.10.287.130">
    <property type="match status" value="1"/>
</dbReference>
<dbReference type="SMART" id="SM00448">
    <property type="entry name" value="REC"/>
    <property type="match status" value="1"/>
</dbReference>
<dbReference type="PROSITE" id="PS50113">
    <property type="entry name" value="PAC"/>
    <property type="match status" value="1"/>
</dbReference>
<dbReference type="EMBL" id="WTYY01000004">
    <property type="protein sequence ID" value="MXO88756.1"/>
    <property type="molecule type" value="Genomic_DNA"/>
</dbReference>
<dbReference type="Gene3D" id="1.20.120.160">
    <property type="entry name" value="HPT domain"/>
    <property type="match status" value="1"/>
</dbReference>
<dbReference type="InterPro" id="IPR005467">
    <property type="entry name" value="His_kinase_dom"/>
</dbReference>
<organism evidence="10 11">
    <name type="scientific">Alteraurantiacibacter aestuarii</name>
    <dbReference type="NCBI Taxonomy" id="650004"/>
    <lineage>
        <taxon>Bacteria</taxon>
        <taxon>Pseudomonadati</taxon>
        <taxon>Pseudomonadota</taxon>
        <taxon>Alphaproteobacteria</taxon>
        <taxon>Sphingomonadales</taxon>
        <taxon>Erythrobacteraceae</taxon>
        <taxon>Alteraurantiacibacter</taxon>
    </lineage>
</organism>
<dbReference type="Pfam" id="PF02518">
    <property type="entry name" value="HATPase_c"/>
    <property type="match status" value="1"/>
</dbReference>
<evidence type="ECO:0000313" key="10">
    <source>
        <dbReference type="EMBL" id="MXO88756.1"/>
    </source>
</evidence>
<dbReference type="CDD" id="cd17546">
    <property type="entry name" value="REC_hyHK_CKI1_RcsC-like"/>
    <property type="match status" value="1"/>
</dbReference>
<dbReference type="InterPro" id="IPR000700">
    <property type="entry name" value="PAS-assoc_C"/>
</dbReference>
<reference evidence="10 11" key="1">
    <citation type="submission" date="2019-12" db="EMBL/GenBank/DDBJ databases">
        <title>Genomic-based taxomic classification of the family Erythrobacteraceae.</title>
        <authorList>
            <person name="Xu L."/>
        </authorList>
    </citation>
    <scope>NUCLEOTIDE SEQUENCE [LARGE SCALE GENOMIC DNA]</scope>
    <source>
        <strain evidence="10 11">JCM 16339</strain>
    </source>
</reference>
<dbReference type="Pfam" id="PF01627">
    <property type="entry name" value="Hpt"/>
    <property type="match status" value="1"/>
</dbReference>
<dbReference type="AlphaFoldDB" id="A0A844ZNY4"/>